<evidence type="ECO:0000313" key="1">
    <source>
        <dbReference type="EMBL" id="KAK8847786.1"/>
    </source>
</evidence>
<accession>A0ABR2HHV9</accession>
<evidence type="ECO:0000313" key="2">
    <source>
        <dbReference type="Proteomes" id="UP001470230"/>
    </source>
</evidence>
<protein>
    <submittedName>
        <fullName evidence="1">Uncharacterized protein</fullName>
    </submittedName>
</protein>
<dbReference type="Proteomes" id="UP001470230">
    <property type="component" value="Unassembled WGS sequence"/>
</dbReference>
<gene>
    <name evidence="1" type="ORF">M9Y10_018817</name>
</gene>
<comment type="caution">
    <text evidence="1">The sequence shown here is derived from an EMBL/GenBank/DDBJ whole genome shotgun (WGS) entry which is preliminary data.</text>
</comment>
<proteinExistence type="predicted"/>
<reference evidence="1 2" key="1">
    <citation type="submission" date="2024-04" db="EMBL/GenBank/DDBJ databases">
        <title>Tritrichomonas musculus Genome.</title>
        <authorList>
            <person name="Alves-Ferreira E."/>
            <person name="Grigg M."/>
            <person name="Lorenzi H."/>
            <person name="Galac M."/>
        </authorList>
    </citation>
    <scope>NUCLEOTIDE SEQUENCE [LARGE SCALE GENOMIC DNA]</scope>
    <source>
        <strain evidence="1 2">EAF2021</strain>
    </source>
</reference>
<organism evidence="1 2">
    <name type="scientific">Tritrichomonas musculus</name>
    <dbReference type="NCBI Taxonomy" id="1915356"/>
    <lineage>
        <taxon>Eukaryota</taxon>
        <taxon>Metamonada</taxon>
        <taxon>Parabasalia</taxon>
        <taxon>Tritrichomonadida</taxon>
        <taxon>Tritrichomonadidae</taxon>
        <taxon>Tritrichomonas</taxon>
    </lineage>
</organism>
<sequence length="121" mass="14217">MPKTTYTKKIKRIIIQVGDLVEVFEIDDKENMKLSRKQNEEKINSIKIKMIENNLLDDRSTQEPSSEQANSDKNLICEENICDNNQNQTDIVASEFEITNDERLFFDEELDSFNIFEFMGE</sequence>
<keyword evidence="2" id="KW-1185">Reference proteome</keyword>
<name>A0ABR2HHV9_9EUKA</name>
<dbReference type="EMBL" id="JAPFFF010000027">
    <property type="protein sequence ID" value="KAK8847786.1"/>
    <property type="molecule type" value="Genomic_DNA"/>
</dbReference>